<evidence type="ECO:0000313" key="5">
    <source>
        <dbReference type="Proteomes" id="UP000572817"/>
    </source>
</evidence>
<keyword evidence="5" id="KW-1185">Reference proteome</keyword>
<evidence type="ECO:0000259" key="3">
    <source>
        <dbReference type="Pfam" id="PF14510"/>
    </source>
</evidence>
<evidence type="ECO:0000313" key="4">
    <source>
        <dbReference type="EMBL" id="KAF4309301.1"/>
    </source>
</evidence>
<dbReference type="InterPro" id="IPR027417">
    <property type="entry name" value="P-loop_NTPase"/>
</dbReference>
<sequence>MRPNNELEPDGDTLSPETTDASDGKPPRTTSVAFRNLSTYGFGTATDFQKSVGNVFLKVASIFRKLHQGRQQRIDTLHDLEGVVHSGEMLCVLGPPGSGCSTFLCTIAGDTHGFHVSDNALLNYQGIRPEEMATAFRGEAI</sequence>
<feature type="domain" description="Pleiotropic ABC efflux transporter N-terminal" evidence="3">
    <location>
        <begin position="22"/>
        <end position="55"/>
    </location>
</feature>
<dbReference type="PANTHER" id="PTHR19241">
    <property type="entry name" value="ATP-BINDING CASSETTE TRANSPORTER"/>
    <property type="match status" value="1"/>
</dbReference>
<keyword evidence="1" id="KW-0813">Transport</keyword>
<proteinExistence type="predicted"/>
<dbReference type="Gene3D" id="3.40.50.300">
    <property type="entry name" value="P-loop containing nucleotide triphosphate hydrolases"/>
    <property type="match status" value="1"/>
</dbReference>
<dbReference type="Pfam" id="PF14510">
    <property type="entry name" value="ABC_trans_N"/>
    <property type="match status" value="1"/>
</dbReference>
<organism evidence="4 5">
    <name type="scientific">Botryosphaeria dothidea</name>
    <dbReference type="NCBI Taxonomy" id="55169"/>
    <lineage>
        <taxon>Eukaryota</taxon>
        <taxon>Fungi</taxon>
        <taxon>Dikarya</taxon>
        <taxon>Ascomycota</taxon>
        <taxon>Pezizomycotina</taxon>
        <taxon>Dothideomycetes</taxon>
        <taxon>Dothideomycetes incertae sedis</taxon>
        <taxon>Botryosphaeriales</taxon>
        <taxon>Botryosphaeriaceae</taxon>
        <taxon>Botryosphaeria</taxon>
    </lineage>
</organism>
<comment type="caution">
    <text evidence="4">The sequence shown here is derived from an EMBL/GenBank/DDBJ whole genome shotgun (WGS) entry which is preliminary data.</text>
</comment>
<dbReference type="EMBL" id="WWBZ02000016">
    <property type="protein sequence ID" value="KAF4309301.1"/>
    <property type="molecule type" value="Genomic_DNA"/>
</dbReference>
<dbReference type="AlphaFoldDB" id="A0A8H4IY25"/>
<dbReference type="SUPFAM" id="SSF52540">
    <property type="entry name" value="P-loop containing nucleoside triphosphate hydrolases"/>
    <property type="match status" value="1"/>
</dbReference>
<dbReference type="Proteomes" id="UP000572817">
    <property type="component" value="Unassembled WGS sequence"/>
</dbReference>
<dbReference type="OrthoDB" id="3800083at2759"/>
<accession>A0A8H4IY25</accession>
<name>A0A8H4IY25_9PEZI</name>
<feature type="region of interest" description="Disordered" evidence="2">
    <location>
        <begin position="1"/>
        <end position="29"/>
    </location>
</feature>
<gene>
    <name evidence="4" type="ORF">GTA08_BOTSDO03357</name>
</gene>
<protein>
    <submittedName>
        <fullName evidence="4">Multidrug resistance protein cdr1 protein</fullName>
    </submittedName>
</protein>
<reference evidence="4" key="1">
    <citation type="submission" date="2020-04" db="EMBL/GenBank/DDBJ databases">
        <title>Genome Assembly and Annotation of Botryosphaeria dothidea sdau 11-99, a Latent Pathogen of Apple Fruit Ring Rot in China.</title>
        <authorList>
            <person name="Yu C."/>
            <person name="Diao Y."/>
            <person name="Lu Q."/>
            <person name="Zhao J."/>
            <person name="Cui S."/>
            <person name="Peng C."/>
            <person name="He B."/>
            <person name="Liu H."/>
        </authorList>
    </citation>
    <scope>NUCLEOTIDE SEQUENCE [LARGE SCALE GENOMIC DNA]</scope>
    <source>
        <strain evidence="4">Sdau11-99</strain>
    </source>
</reference>
<evidence type="ECO:0000256" key="1">
    <source>
        <dbReference type="ARBA" id="ARBA00022448"/>
    </source>
</evidence>
<evidence type="ECO:0000256" key="2">
    <source>
        <dbReference type="SAM" id="MobiDB-lite"/>
    </source>
</evidence>
<dbReference type="InterPro" id="IPR029481">
    <property type="entry name" value="ABC_trans_N"/>
</dbReference>